<dbReference type="Proteomes" id="UP000078512">
    <property type="component" value="Unassembled WGS sequence"/>
</dbReference>
<protein>
    <recommendedName>
        <fullName evidence="1">F-box domain-containing protein</fullName>
    </recommendedName>
</protein>
<dbReference type="OrthoDB" id="2357028at2759"/>
<dbReference type="PANTHER" id="PTHR13318">
    <property type="entry name" value="PARTNER OF PAIRED, ISOFORM B-RELATED"/>
    <property type="match status" value="1"/>
</dbReference>
<dbReference type="InterPro" id="IPR032675">
    <property type="entry name" value="LRR_dom_sf"/>
</dbReference>
<feature type="domain" description="F-box" evidence="1">
    <location>
        <begin position="13"/>
        <end position="48"/>
    </location>
</feature>
<gene>
    <name evidence="2" type="ORF">K457DRAFT_131160</name>
</gene>
<dbReference type="AlphaFoldDB" id="A0A197JDW5"/>
<reference evidence="2 3" key="1">
    <citation type="submission" date="2016-05" db="EMBL/GenBank/DDBJ databases">
        <title>Genome sequencing reveals origins of a unique bacterial endosymbiosis in the earliest lineages of terrestrial Fungi.</title>
        <authorList>
            <consortium name="DOE Joint Genome Institute"/>
            <person name="Uehling J."/>
            <person name="Gryganskyi A."/>
            <person name="Hameed K."/>
            <person name="Tschaplinski T."/>
            <person name="Misztal P."/>
            <person name="Wu S."/>
            <person name="Desiro A."/>
            <person name="Vande Pol N."/>
            <person name="Du Z.-Y."/>
            <person name="Zienkiewicz A."/>
            <person name="Zienkiewicz K."/>
            <person name="Morin E."/>
            <person name="Tisserant E."/>
            <person name="Splivallo R."/>
            <person name="Hainaut M."/>
            <person name="Henrissat B."/>
            <person name="Ohm R."/>
            <person name="Kuo A."/>
            <person name="Yan J."/>
            <person name="Lipzen A."/>
            <person name="Nolan M."/>
            <person name="Labutti K."/>
            <person name="Barry K."/>
            <person name="Goldstein A."/>
            <person name="Labbe J."/>
            <person name="Schadt C."/>
            <person name="Tuskan G."/>
            <person name="Grigoriev I."/>
            <person name="Martin F."/>
            <person name="Vilgalys R."/>
            <person name="Bonito G."/>
        </authorList>
    </citation>
    <scope>NUCLEOTIDE SEQUENCE [LARGE SCALE GENOMIC DNA]</scope>
    <source>
        <strain evidence="2 3">AG-77</strain>
    </source>
</reference>
<dbReference type="InterPro" id="IPR036047">
    <property type="entry name" value="F-box-like_dom_sf"/>
</dbReference>
<dbReference type="Gene3D" id="1.20.1280.50">
    <property type="match status" value="1"/>
</dbReference>
<dbReference type="SUPFAM" id="SSF52047">
    <property type="entry name" value="RNI-like"/>
    <property type="match status" value="1"/>
</dbReference>
<dbReference type="SUPFAM" id="SSF81383">
    <property type="entry name" value="F-box domain"/>
    <property type="match status" value="1"/>
</dbReference>
<dbReference type="Gene3D" id="3.80.10.10">
    <property type="entry name" value="Ribonuclease Inhibitor"/>
    <property type="match status" value="2"/>
</dbReference>
<sequence length="418" mass="46793">MTSPSIDPLTFPDIVDHIIPYLDSPQSLARAARVCKAWNILYTPVLWRVVQYTCMNGTSPTFERHGALVRQLTVSHLDDYHLDLISPFCSHVESFVLWSNCVASAEKLAPYLRSIRPTLERFVVNSTELHPEDVVSVLIDDDVGGDAVVYLALRELKVKCFGVLSRLTLSWESLMMLLKASPNLRTVRWESLEILAPVDRSGQNGIHRLLGTITATEEGVGQEEKDGRLLEECTKITSLTLQSVMVSDKTLIQLLRKTPELTYLDYSSLHPTGEVLGVLPTICPELKQLIFMSDNLIPSQTSTQLFRPSAITNQSLSLKELFLGHCELDDTSLDLLISTQGSTLLEMSLWNCLPFTDSRAKAILSGCHCLTILYLYGDHTITLATQEGDEMNNLVEDAKRKGWTCHKAMETFEVHSIE</sequence>
<organism evidence="2 3">
    <name type="scientific">Linnemannia elongata AG-77</name>
    <dbReference type="NCBI Taxonomy" id="1314771"/>
    <lineage>
        <taxon>Eukaryota</taxon>
        <taxon>Fungi</taxon>
        <taxon>Fungi incertae sedis</taxon>
        <taxon>Mucoromycota</taxon>
        <taxon>Mortierellomycotina</taxon>
        <taxon>Mortierellomycetes</taxon>
        <taxon>Mortierellales</taxon>
        <taxon>Mortierellaceae</taxon>
        <taxon>Linnemannia</taxon>
    </lineage>
</organism>
<dbReference type="InterPro" id="IPR001810">
    <property type="entry name" value="F-box_dom"/>
</dbReference>
<proteinExistence type="predicted"/>
<evidence type="ECO:0000313" key="2">
    <source>
        <dbReference type="EMBL" id="OAQ22634.1"/>
    </source>
</evidence>
<evidence type="ECO:0000313" key="3">
    <source>
        <dbReference type="Proteomes" id="UP000078512"/>
    </source>
</evidence>
<name>A0A197JDW5_9FUNG</name>
<dbReference type="GO" id="GO:0019005">
    <property type="term" value="C:SCF ubiquitin ligase complex"/>
    <property type="evidence" value="ECO:0007669"/>
    <property type="project" value="TreeGrafter"/>
</dbReference>
<keyword evidence="3" id="KW-1185">Reference proteome</keyword>
<evidence type="ECO:0000259" key="1">
    <source>
        <dbReference type="Pfam" id="PF12937"/>
    </source>
</evidence>
<dbReference type="PANTHER" id="PTHR13318:SF95">
    <property type="entry name" value="F-BOX PROTEIN YLR352W"/>
    <property type="match status" value="1"/>
</dbReference>
<accession>A0A197JDW5</accession>
<dbReference type="Pfam" id="PF12937">
    <property type="entry name" value="F-box-like"/>
    <property type="match status" value="1"/>
</dbReference>
<dbReference type="EMBL" id="KV442151">
    <property type="protein sequence ID" value="OAQ22634.1"/>
    <property type="molecule type" value="Genomic_DNA"/>
</dbReference>
<dbReference type="GO" id="GO:0031146">
    <property type="term" value="P:SCF-dependent proteasomal ubiquitin-dependent protein catabolic process"/>
    <property type="evidence" value="ECO:0007669"/>
    <property type="project" value="TreeGrafter"/>
</dbReference>